<dbReference type="RefSeq" id="WP_201244374.1">
    <property type="nucleotide sequence ID" value="NZ_NHSF01000032.1"/>
</dbReference>
<reference evidence="1" key="1">
    <citation type="submission" date="2017-05" db="EMBL/GenBank/DDBJ databases">
        <authorList>
            <person name="Imhoff J.F."/>
            <person name="Rahn T."/>
            <person name="Kuenzel S."/>
            <person name="Neulinger S.C."/>
        </authorList>
    </citation>
    <scope>NUCLEOTIDE SEQUENCE</scope>
    <source>
        <strain evidence="1">DSM 4395</strain>
    </source>
</reference>
<name>A0AAJ0UEH2_HALSE</name>
<accession>A0AAJ0UEH2</accession>
<gene>
    <name evidence="1" type="ORF">CCR82_05305</name>
</gene>
<keyword evidence="2" id="KW-1185">Reference proteome</keyword>
<evidence type="ECO:0000313" key="2">
    <source>
        <dbReference type="Proteomes" id="UP001296967"/>
    </source>
</evidence>
<evidence type="ECO:0000313" key="1">
    <source>
        <dbReference type="EMBL" id="MBK5929959.1"/>
    </source>
</evidence>
<comment type="caution">
    <text evidence="1">The sequence shown here is derived from an EMBL/GenBank/DDBJ whole genome shotgun (WGS) entry which is preliminary data.</text>
</comment>
<dbReference type="AlphaFoldDB" id="A0AAJ0UEH2"/>
<proteinExistence type="predicted"/>
<dbReference type="EMBL" id="NHSF01000032">
    <property type="protein sequence ID" value="MBK5929959.1"/>
    <property type="molecule type" value="Genomic_DNA"/>
</dbReference>
<organism evidence="1 2">
    <name type="scientific">Halochromatium salexigens</name>
    <name type="common">Chromatium salexigens</name>
    <dbReference type="NCBI Taxonomy" id="49447"/>
    <lineage>
        <taxon>Bacteria</taxon>
        <taxon>Pseudomonadati</taxon>
        <taxon>Pseudomonadota</taxon>
        <taxon>Gammaproteobacteria</taxon>
        <taxon>Chromatiales</taxon>
        <taxon>Chromatiaceae</taxon>
        <taxon>Halochromatium</taxon>
    </lineage>
</organism>
<sequence>MESAWSTCLALGEQPQLEGSVQGRDSFLAAHHLAVLHEQMGRVEQARQYQQLARALREGQAQI</sequence>
<reference evidence="1" key="2">
    <citation type="journal article" date="2020" name="Microorganisms">
        <title>Osmotic Adaptation and Compatible Solute Biosynthesis of Phototrophic Bacteria as Revealed from Genome Analyses.</title>
        <authorList>
            <person name="Imhoff J.F."/>
            <person name="Rahn T."/>
            <person name="Kunzel S."/>
            <person name="Keller A."/>
            <person name="Neulinger S.C."/>
        </authorList>
    </citation>
    <scope>NUCLEOTIDE SEQUENCE</scope>
    <source>
        <strain evidence="1">DSM 4395</strain>
    </source>
</reference>
<protein>
    <recommendedName>
        <fullName evidence="3">Tetratricopeptide repeat protein</fullName>
    </recommendedName>
</protein>
<evidence type="ECO:0008006" key="3">
    <source>
        <dbReference type="Google" id="ProtNLM"/>
    </source>
</evidence>
<dbReference type="Proteomes" id="UP001296967">
    <property type="component" value="Unassembled WGS sequence"/>
</dbReference>